<organism evidence="2 3">
    <name type="scientific">Willisornis vidua</name>
    <name type="common">Xingu scale-backed antbird</name>
    <dbReference type="NCBI Taxonomy" id="1566151"/>
    <lineage>
        <taxon>Eukaryota</taxon>
        <taxon>Metazoa</taxon>
        <taxon>Chordata</taxon>
        <taxon>Craniata</taxon>
        <taxon>Vertebrata</taxon>
        <taxon>Euteleostomi</taxon>
        <taxon>Archelosauria</taxon>
        <taxon>Archosauria</taxon>
        <taxon>Dinosauria</taxon>
        <taxon>Saurischia</taxon>
        <taxon>Theropoda</taxon>
        <taxon>Coelurosauria</taxon>
        <taxon>Aves</taxon>
        <taxon>Neognathae</taxon>
        <taxon>Neoaves</taxon>
        <taxon>Telluraves</taxon>
        <taxon>Australaves</taxon>
        <taxon>Passeriformes</taxon>
        <taxon>Thamnophilidae</taxon>
        <taxon>Willisornis</taxon>
    </lineage>
</organism>
<dbReference type="EMBL" id="WHWB01033000">
    <property type="protein sequence ID" value="KAJ7422554.1"/>
    <property type="molecule type" value="Genomic_DNA"/>
</dbReference>
<reference evidence="2" key="1">
    <citation type="submission" date="2019-10" db="EMBL/GenBank/DDBJ databases">
        <authorList>
            <person name="Soares A.E.R."/>
            <person name="Aleixo A."/>
            <person name="Schneider P."/>
            <person name="Miyaki C.Y."/>
            <person name="Schneider M.P."/>
            <person name="Mello C."/>
            <person name="Vasconcelos A.T.R."/>
        </authorList>
    </citation>
    <scope>NUCLEOTIDE SEQUENCE</scope>
    <source>
        <tissue evidence="2">Muscle</tissue>
    </source>
</reference>
<dbReference type="Proteomes" id="UP001145742">
    <property type="component" value="Unassembled WGS sequence"/>
</dbReference>
<evidence type="ECO:0000313" key="3">
    <source>
        <dbReference type="Proteomes" id="UP001145742"/>
    </source>
</evidence>
<evidence type="ECO:0000256" key="1">
    <source>
        <dbReference type="SAM" id="MobiDB-lite"/>
    </source>
</evidence>
<comment type="caution">
    <text evidence="2">The sequence shown here is derived from an EMBL/GenBank/DDBJ whole genome shotgun (WGS) entry which is preliminary data.</text>
</comment>
<protein>
    <submittedName>
        <fullName evidence="2">Uncharacterized protein</fullName>
    </submittedName>
</protein>
<keyword evidence="3" id="KW-1185">Reference proteome</keyword>
<proteinExistence type="predicted"/>
<accession>A0ABQ9DMK7</accession>
<evidence type="ECO:0000313" key="2">
    <source>
        <dbReference type="EMBL" id="KAJ7422554.1"/>
    </source>
</evidence>
<sequence length="117" mass="13313">MLQADSPTAHVNTIVKQSVEVHSREYTHLRKPEQVDARRRSWGKTLLDQPPGRTCDPQKGPTLEPSVKECILCKGSTWEQFMKNCSPRKGLMLEKFVKDCLSWERPLTGAGEECEES</sequence>
<gene>
    <name evidence="2" type="ORF">WISP_37405</name>
</gene>
<name>A0ABQ9DMK7_9PASS</name>
<feature type="region of interest" description="Disordered" evidence="1">
    <location>
        <begin position="37"/>
        <end position="61"/>
    </location>
</feature>